<dbReference type="EMBL" id="AYUF01000423">
    <property type="protein sequence ID" value="ETK02002.1"/>
    <property type="molecule type" value="Genomic_DNA"/>
</dbReference>
<sequence>MLLVEDDPALALIIKDTLEGEGFQVTHTADGLHGLDGFVRCRPDLVVADIMMPGMDGFEMVRRMRRVDTTTPILFLTARSSLNDLVKGFGLGANDYLKKPFKMLELIVRIRALLGRPTPTERVLPTDSEPPVLHFGRYTFQTAAQRLIDADGVAQELSYMESELLRRLIIGRETVVEFRTLLLDLWHDDSPYNRNSLHVFIHKLRRRLSADPHIRILNIRSLGYKLVVEG</sequence>
<feature type="domain" description="OmpR/PhoB-type" evidence="7">
    <location>
        <begin position="130"/>
        <end position="228"/>
    </location>
</feature>
<dbReference type="SMART" id="SM00448">
    <property type="entry name" value="REC"/>
    <property type="match status" value="1"/>
</dbReference>
<dbReference type="Pfam" id="PF00486">
    <property type="entry name" value="Trans_reg_C"/>
    <property type="match status" value="1"/>
</dbReference>
<organism evidence="8 9">
    <name type="scientific">Tannerella sp. oral taxon BU063 isolate Cell 2</name>
    <dbReference type="NCBI Taxonomy" id="1411148"/>
    <lineage>
        <taxon>Bacteria</taxon>
        <taxon>Pseudomonadati</taxon>
        <taxon>Bacteroidota</taxon>
        <taxon>Bacteroidia</taxon>
        <taxon>Bacteroidales</taxon>
        <taxon>Tannerellaceae</taxon>
        <taxon>Tannerella</taxon>
    </lineage>
</organism>
<dbReference type="Gene3D" id="3.40.50.2300">
    <property type="match status" value="1"/>
</dbReference>
<dbReference type="PROSITE" id="PS51755">
    <property type="entry name" value="OMPR_PHOB"/>
    <property type="match status" value="1"/>
</dbReference>
<dbReference type="Pfam" id="PF00072">
    <property type="entry name" value="Response_reg"/>
    <property type="match status" value="1"/>
</dbReference>
<evidence type="ECO:0000313" key="9">
    <source>
        <dbReference type="Proteomes" id="UP000018837"/>
    </source>
</evidence>
<dbReference type="InterPro" id="IPR036388">
    <property type="entry name" value="WH-like_DNA-bd_sf"/>
</dbReference>
<dbReference type="InterPro" id="IPR001789">
    <property type="entry name" value="Sig_transdc_resp-reg_receiver"/>
</dbReference>
<dbReference type="PATRIC" id="fig|1411148.3.peg.1026"/>
<keyword evidence="1 4" id="KW-0597">Phosphoprotein</keyword>
<evidence type="ECO:0000256" key="4">
    <source>
        <dbReference type="PROSITE-ProRule" id="PRU00169"/>
    </source>
</evidence>
<proteinExistence type="predicted"/>
<dbReference type="GO" id="GO:0006355">
    <property type="term" value="P:regulation of DNA-templated transcription"/>
    <property type="evidence" value="ECO:0007669"/>
    <property type="project" value="InterPro"/>
</dbReference>
<dbReference type="Proteomes" id="UP000018837">
    <property type="component" value="Unassembled WGS sequence"/>
</dbReference>
<evidence type="ECO:0000259" key="7">
    <source>
        <dbReference type="PROSITE" id="PS51755"/>
    </source>
</evidence>
<dbReference type="GO" id="GO:0032993">
    <property type="term" value="C:protein-DNA complex"/>
    <property type="evidence" value="ECO:0007669"/>
    <property type="project" value="TreeGrafter"/>
</dbReference>
<dbReference type="InterPro" id="IPR001867">
    <property type="entry name" value="OmpR/PhoB-type_DNA-bd"/>
</dbReference>
<accession>W2C684</accession>
<name>W2C684_9BACT</name>
<reference evidence="8 9" key="1">
    <citation type="submission" date="2013-11" db="EMBL/GenBank/DDBJ databases">
        <title>Single cell genomics of uncultured Tannerella BU063 (oral taxon 286).</title>
        <authorList>
            <person name="Beall C.J."/>
            <person name="Campbell A.G."/>
            <person name="Griffen A.L."/>
            <person name="Podar M."/>
            <person name="Leys E.J."/>
        </authorList>
    </citation>
    <scope>NUCLEOTIDE SEQUENCE [LARGE SCALE GENOMIC DNA]</scope>
    <source>
        <strain evidence="8">Cell 2</strain>
    </source>
</reference>
<dbReference type="AlphaFoldDB" id="W2C684"/>
<dbReference type="Gene3D" id="6.10.250.690">
    <property type="match status" value="1"/>
</dbReference>
<dbReference type="InterPro" id="IPR011006">
    <property type="entry name" value="CheY-like_superfamily"/>
</dbReference>
<feature type="DNA-binding region" description="OmpR/PhoB-type" evidence="5">
    <location>
        <begin position="130"/>
        <end position="228"/>
    </location>
</feature>
<gene>
    <name evidence="8" type="ORF">N425_06800</name>
</gene>
<feature type="modified residue" description="4-aspartylphosphate" evidence="4">
    <location>
        <position position="49"/>
    </location>
</feature>
<evidence type="ECO:0000256" key="2">
    <source>
        <dbReference type="ARBA" id="ARBA00023012"/>
    </source>
</evidence>
<protein>
    <submittedName>
        <fullName evidence="8">Transcriptional regulator</fullName>
    </submittedName>
</protein>
<evidence type="ECO:0000259" key="6">
    <source>
        <dbReference type="PROSITE" id="PS50110"/>
    </source>
</evidence>
<keyword evidence="2" id="KW-0902">Two-component regulatory system</keyword>
<dbReference type="InterPro" id="IPR016032">
    <property type="entry name" value="Sig_transdc_resp-reg_C-effctor"/>
</dbReference>
<evidence type="ECO:0000256" key="5">
    <source>
        <dbReference type="PROSITE-ProRule" id="PRU01091"/>
    </source>
</evidence>
<comment type="caution">
    <text evidence="8">The sequence shown here is derived from an EMBL/GenBank/DDBJ whole genome shotgun (WGS) entry which is preliminary data.</text>
</comment>
<evidence type="ECO:0000256" key="3">
    <source>
        <dbReference type="ARBA" id="ARBA00023125"/>
    </source>
</evidence>
<dbReference type="CDD" id="cd17574">
    <property type="entry name" value="REC_OmpR"/>
    <property type="match status" value="1"/>
</dbReference>
<dbReference type="GO" id="GO:0005829">
    <property type="term" value="C:cytosol"/>
    <property type="evidence" value="ECO:0007669"/>
    <property type="project" value="TreeGrafter"/>
</dbReference>
<dbReference type="InterPro" id="IPR039420">
    <property type="entry name" value="WalR-like"/>
</dbReference>
<evidence type="ECO:0000256" key="1">
    <source>
        <dbReference type="ARBA" id="ARBA00022553"/>
    </source>
</evidence>
<evidence type="ECO:0000313" key="8">
    <source>
        <dbReference type="EMBL" id="ETK02002.1"/>
    </source>
</evidence>
<keyword evidence="3 5" id="KW-0238">DNA-binding</keyword>
<dbReference type="GO" id="GO:0000976">
    <property type="term" value="F:transcription cis-regulatory region binding"/>
    <property type="evidence" value="ECO:0007669"/>
    <property type="project" value="TreeGrafter"/>
</dbReference>
<dbReference type="SUPFAM" id="SSF46894">
    <property type="entry name" value="C-terminal effector domain of the bipartite response regulators"/>
    <property type="match status" value="1"/>
</dbReference>
<dbReference type="SMART" id="SM00862">
    <property type="entry name" value="Trans_reg_C"/>
    <property type="match status" value="1"/>
</dbReference>
<dbReference type="SUPFAM" id="SSF52172">
    <property type="entry name" value="CheY-like"/>
    <property type="match status" value="1"/>
</dbReference>
<dbReference type="PROSITE" id="PS50110">
    <property type="entry name" value="RESPONSE_REGULATORY"/>
    <property type="match status" value="1"/>
</dbReference>
<dbReference type="Gene3D" id="1.10.10.10">
    <property type="entry name" value="Winged helix-like DNA-binding domain superfamily/Winged helix DNA-binding domain"/>
    <property type="match status" value="1"/>
</dbReference>
<feature type="domain" description="Response regulatory" evidence="6">
    <location>
        <begin position="1"/>
        <end position="114"/>
    </location>
</feature>
<dbReference type="PANTHER" id="PTHR48111:SF40">
    <property type="entry name" value="PHOSPHATE REGULON TRANSCRIPTIONAL REGULATORY PROTEIN PHOB"/>
    <property type="match status" value="1"/>
</dbReference>
<dbReference type="PANTHER" id="PTHR48111">
    <property type="entry name" value="REGULATOR OF RPOS"/>
    <property type="match status" value="1"/>
</dbReference>
<dbReference type="GO" id="GO:0000156">
    <property type="term" value="F:phosphorelay response regulator activity"/>
    <property type="evidence" value="ECO:0007669"/>
    <property type="project" value="TreeGrafter"/>
</dbReference>